<evidence type="ECO:0000256" key="5">
    <source>
        <dbReference type="ARBA" id="ARBA00022692"/>
    </source>
</evidence>
<keyword evidence="2 9" id="KW-0813">Transport</keyword>
<dbReference type="PANTHER" id="PTHR35011:SF2">
    <property type="entry name" value="2,3-DIKETO-L-GULONATE TRAP TRANSPORTER SMALL PERMEASE PROTEIN YIAM"/>
    <property type="match status" value="1"/>
</dbReference>
<evidence type="ECO:0000256" key="4">
    <source>
        <dbReference type="ARBA" id="ARBA00022519"/>
    </source>
</evidence>
<evidence type="ECO:0000256" key="1">
    <source>
        <dbReference type="ARBA" id="ARBA00004429"/>
    </source>
</evidence>
<keyword evidence="4 9" id="KW-0997">Cell inner membrane</keyword>
<comment type="subunit">
    <text evidence="9">The complex comprises the extracytoplasmic solute receptor protein and the two transmembrane proteins.</text>
</comment>
<comment type="subcellular location">
    <subcellularLocation>
        <location evidence="1 9">Cell inner membrane</location>
        <topology evidence="1 9">Multi-pass membrane protein</topology>
    </subcellularLocation>
</comment>
<name>A0A364JSC3_9HYPH</name>
<keyword evidence="12" id="KW-1185">Reference proteome</keyword>
<evidence type="ECO:0000256" key="8">
    <source>
        <dbReference type="ARBA" id="ARBA00038436"/>
    </source>
</evidence>
<feature type="transmembrane region" description="Helical" evidence="9">
    <location>
        <begin position="146"/>
        <end position="168"/>
    </location>
</feature>
<dbReference type="GO" id="GO:0022857">
    <property type="term" value="F:transmembrane transporter activity"/>
    <property type="evidence" value="ECO:0007669"/>
    <property type="project" value="UniProtKB-UniRule"/>
</dbReference>
<dbReference type="RefSeq" id="WP_146612743.1">
    <property type="nucleotide sequence ID" value="NZ_JBHEEY010000019.1"/>
</dbReference>
<dbReference type="EMBL" id="QLMK01000020">
    <property type="protein sequence ID" value="RAK25732.1"/>
    <property type="molecule type" value="Genomic_DNA"/>
</dbReference>
<dbReference type="GO" id="GO:0015740">
    <property type="term" value="P:C4-dicarboxylate transport"/>
    <property type="evidence" value="ECO:0007669"/>
    <property type="project" value="TreeGrafter"/>
</dbReference>
<feature type="domain" description="Tripartite ATP-independent periplasmic transporters DctQ component" evidence="10">
    <location>
        <begin position="46"/>
        <end position="175"/>
    </location>
</feature>
<dbReference type="PANTHER" id="PTHR35011">
    <property type="entry name" value="2,3-DIKETO-L-GULONATE TRAP TRANSPORTER SMALL PERMEASE PROTEIN YIAM"/>
    <property type="match status" value="1"/>
</dbReference>
<dbReference type="InterPro" id="IPR007387">
    <property type="entry name" value="TRAP_DctQ"/>
</dbReference>
<dbReference type="InterPro" id="IPR055348">
    <property type="entry name" value="DctQ"/>
</dbReference>
<dbReference type="OrthoDB" id="6161610at2"/>
<reference evidence="11 12" key="1">
    <citation type="submission" date="2018-06" db="EMBL/GenBank/DDBJ databases">
        <title>Genomic Encyclopedia of Type Strains, Phase IV (KMG-IV): sequencing the most valuable type-strain genomes for metagenomic binning, comparative biology and taxonomic classification.</title>
        <authorList>
            <person name="Goeker M."/>
        </authorList>
    </citation>
    <scope>NUCLEOTIDE SEQUENCE [LARGE SCALE GENOMIC DNA]</scope>
    <source>
        <strain evidence="11 12">DSM 26720</strain>
    </source>
</reference>
<comment type="function">
    <text evidence="9">Part of the tripartite ATP-independent periplasmic (TRAP) transport system.</text>
</comment>
<feature type="transmembrane region" description="Helical" evidence="9">
    <location>
        <begin position="112"/>
        <end position="134"/>
    </location>
</feature>
<evidence type="ECO:0000256" key="6">
    <source>
        <dbReference type="ARBA" id="ARBA00022989"/>
    </source>
</evidence>
<feature type="transmembrane region" description="Helical" evidence="9">
    <location>
        <begin position="33"/>
        <end position="53"/>
    </location>
</feature>
<keyword evidence="3" id="KW-1003">Cell membrane</keyword>
<evidence type="ECO:0000313" key="12">
    <source>
        <dbReference type="Proteomes" id="UP000249453"/>
    </source>
</evidence>
<accession>A0A364JSC3</accession>
<keyword evidence="6 9" id="KW-1133">Transmembrane helix</keyword>
<evidence type="ECO:0000256" key="3">
    <source>
        <dbReference type="ARBA" id="ARBA00022475"/>
    </source>
</evidence>
<comment type="similarity">
    <text evidence="8 9">Belongs to the TRAP transporter small permease family.</text>
</comment>
<keyword evidence="7 9" id="KW-0472">Membrane</keyword>
<organism evidence="11 12">
    <name type="scientific">Falsochrobactrum ovis</name>
    <dbReference type="NCBI Taxonomy" id="1293442"/>
    <lineage>
        <taxon>Bacteria</taxon>
        <taxon>Pseudomonadati</taxon>
        <taxon>Pseudomonadota</taxon>
        <taxon>Alphaproteobacteria</taxon>
        <taxon>Hyphomicrobiales</taxon>
        <taxon>Brucellaceae</taxon>
        <taxon>Falsochrobactrum</taxon>
    </lineage>
</organism>
<dbReference type="Proteomes" id="UP000249453">
    <property type="component" value="Unassembled WGS sequence"/>
</dbReference>
<evidence type="ECO:0000313" key="11">
    <source>
        <dbReference type="EMBL" id="RAK25732.1"/>
    </source>
</evidence>
<protein>
    <recommendedName>
        <fullName evidence="9">TRAP transporter small permease protein</fullName>
    </recommendedName>
</protein>
<proteinExistence type="inferred from homology"/>
<sequence>MSKSETVPHLADTVVHANNREYPIDRLLEPLRWIFRWGSLVMLVAMISLSFIQVVSREVFTSPIMGAEELTRFMLINAVFLALPYVVSSGANIRMDEIVSMGPSKFILPLKFVAAVTAAVTFAILAGASGVAIMANLDNSTPTLGIPYWVFLGSALVSFSMTTVECAVQAVKVLQRRPLFITFAQEREPETDLDFLEDVLS</sequence>
<dbReference type="AlphaFoldDB" id="A0A364JSC3"/>
<gene>
    <name evidence="11" type="ORF">C7374_12015</name>
</gene>
<feature type="transmembrane region" description="Helical" evidence="9">
    <location>
        <begin position="73"/>
        <end position="91"/>
    </location>
</feature>
<dbReference type="GO" id="GO:0005886">
    <property type="term" value="C:plasma membrane"/>
    <property type="evidence" value="ECO:0007669"/>
    <property type="project" value="UniProtKB-SubCell"/>
</dbReference>
<evidence type="ECO:0000256" key="7">
    <source>
        <dbReference type="ARBA" id="ARBA00023136"/>
    </source>
</evidence>
<evidence type="ECO:0000259" key="10">
    <source>
        <dbReference type="Pfam" id="PF04290"/>
    </source>
</evidence>
<evidence type="ECO:0000256" key="2">
    <source>
        <dbReference type="ARBA" id="ARBA00022448"/>
    </source>
</evidence>
<keyword evidence="5 9" id="KW-0812">Transmembrane</keyword>
<dbReference type="Pfam" id="PF04290">
    <property type="entry name" value="DctQ"/>
    <property type="match status" value="1"/>
</dbReference>
<comment type="caution">
    <text evidence="11">The sequence shown here is derived from an EMBL/GenBank/DDBJ whole genome shotgun (WGS) entry which is preliminary data.</text>
</comment>
<evidence type="ECO:0000256" key="9">
    <source>
        <dbReference type="RuleBase" id="RU369079"/>
    </source>
</evidence>